<sequence>MSSFLIFIAIILIIAAGVIAYLGFRAKRQAEAANRPPAQRTDPLGSATSSTSSFGPRSLGPGAIVSYFGVDYVVRGTLTLREGPFVWWEHLLASEGEPKWLSVEEDDGTLELALWHKRPGPSSAPQGTVQVEGIDYTEDERGRASYTTEGNTGLPSGGEMDYVDFVSADGNSLLGFERWAPGQVWEVSVGRTLLPGELTVYPAPPAGS</sequence>
<organism evidence="4 5">
    <name type="scientific">Tomitella cavernea</name>
    <dbReference type="NCBI Taxonomy" id="1387982"/>
    <lineage>
        <taxon>Bacteria</taxon>
        <taxon>Bacillati</taxon>
        <taxon>Actinomycetota</taxon>
        <taxon>Actinomycetes</taxon>
        <taxon>Mycobacteriales</taxon>
        <taxon>Tomitella</taxon>
    </lineage>
</organism>
<keyword evidence="2" id="KW-1133">Transmembrane helix</keyword>
<reference evidence="5" key="1">
    <citation type="journal article" date="2019" name="Int. J. Syst. Evol. Microbiol.">
        <title>The Global Catalogue of Microorganisms (GCM) 10K type strain sequencing project: providing services to taxonomists for standard genome sequencing and annotation.</title>
        <authorList>
            <consortium name="The Broad Institute Genomics Platform"/>
            <consortium name="The Broad Institute Genome Sequencing Center for Infectious Disease"/>
            <person name="Wu L."/>
            <person name="Ma J."/>
        </authorList>
    </citation>
    <scope>NUCLEOTIDE SEQUENCE [LARGE SCALE GENOMIC DNA]</scope>
    <source>
        <strain evidence="5">JCM 18542</strain>
    </source>
</reference>
<name>A0ABP9CMC8_9ACTN</name>
<dbReference type="InterPro" id="IPR025235">
    <property type="entry name" value="DUF4178"/>
</dbReference>
<evidence type="ECO:0000259" key="3">
    <source>
        <dbReference type="Pfam" id="PF13785"/>
    </source>
</evidence>
<accession>A0ABP9CMC8</accession>
<proteinExistence type="predicted"/>
<dbReference type="RefSeq" id="WP_200171632.1">
    <property type="nucleotide sequence ID" value="NZ_BAABKQ010000001.1"/>
</dbReference>
<feature type="transmembrane region" description="Helical" evidence="2">
    <location>
        <begin position="6"/>
        <end position="24"/>
    </location>
</feature>
<comment type="caution">
    <text evidence="4">The sequence shown here is derived from an EMBL/GenBank/DDBJ whole genome shotgun (WGS) entry which is preliminary data.</text>
</comment>
<evidence type="ECO:0000256" key="2">
    <source>
        <dbReference type="SAM" id="Phobius"/>
    </source>
</evidence>
<evidence type="ECO:0000256" key="1">
    <source>
        <dbReference type="SAM" id="MobiDB-lite"/>
    </source>
</evidence>
<keyword evidence="5" id="KW-1185">Reference proteome</keyword>
<evidence type="ECO:0000313" key="4">
    <source>
        <dbReference type="EMBL" id="GAA4813331.1"/>
    </source>
</evidence>
<dbReference type="Proteomes" id="UP001500839">
    <property type="component" value="Unassembled WGS sequence"/>
</dbReference>
<keyword evidence="2" id="KW-0812">Transmembrane</keyword>
<evidence type="ECO:0000313" key="5">
    <source>
        <dbReference type="Proteomes" id="UP001500839"/>
    </source>
</evidence>
<feature type="domain" description="DUF4178" evidence="3">
    <location>
        <begin position="60"/>
        <end position="195"/>
    </location>
</feature>
<protein>
    <submittedName>
        <fullName evidence="4">DUF4178 domain-containing protein</fullName>
    </submittedName>
</protein>
<keyword evidence="2" id="KW-0472">Membrane</keyword>
<feature type="region of interest" description="Disordered" evidence="1">
    <location>
        <begin position="33"/>
        <end position="55"/>
    </location>
</feature>
<dbReference type="EMBL" id="BAABKQ010000001">
    <property type="protein sequence ID" value="GAA4813331.1"/>
    <property type="molecule type" value="Genomic_DNA"/>
</dbReference>
<dbReference type="Pfam" id="PF13785">
    <property type="entry name" value="DUF4178"/>
    <property type="match status" value="1"/>
</dbReference>
<gene>
    <name evidence="4" type="ORF">GCM10023353_17850</name>
</gene>
<feature type="compositionally biased region" description="Polar residues" evidence="1">
    <location>
        <begin position="46"/>
        <end position="55"/>
    </location>
</feature>